<evidence type="ECO:0000313" key="1">
    <source>
        <dbReference type="EMBL" id="MSS18520.1"/>
    </source>
</evidence>
<gene>
    <name evidence="1" type="ORF">FYJ29_12250</name>
</gene>
<dbReference type="RefSeq" id="WP_154328405.1">
    <property type="nucleotide sequence ID" value="NZ_CP045696.1"/>
</dbReference>
<comment type="caution">
    <text evidence="1">The sequence shown here is derived from an EMBL/GenBank/DDBJ whole genome shotgun (WGS) entry which is preliminary data.</text>
</comment>
<dbReference type="Proteomes" id="UP000483362">
    <property type="component" value="Unassembled WGS sequence"/>
</dbReference>
<name>A0A6L5XGA6_9BACT</name>
<protein>
    <submittedName>
        <fullName evidence="1">Uncharacterized protein</fullName>
    </submittedName>
</protein>
<organism evidence="1 2">
    <name type="scientific">Sodaliphilus pleomorphus</name>
    <dbReference type="NCBI Taxonomy" id="2606626"/>
    <lineage>
        <taxon>Bacteria</taxon>
        <taxon>Pseudomonadati</taxon>
        <taxon>Bacteroidota</taxon>
        <taxon>Bacteroidia</taxon>
        <taxon>Bacteroidales</taxon>
        <taxon>Muribaculaceae</taxon>
        <taxon>Sodaliphilus</taxon>
    </lineage>
</organism>
<accession>A0A6L5XGA6</accession>
<reference evidence="1 2" key="1">
    <citation type="submission" date="2019-08" db="EMBL/GenBank/DDBJ databases">
        <title>In-depth cultivation of the pig gut microbiome towards novel bacterial diversity and tailored functional studies.</title>
        <authorList>
            <person name="Wylensek D."/>
            <person name="Hitch T.C.A."/>
            <person name="Clavel T."/>
        </authorList>
    </citation>
    <scope>NUCLEOTIDE SEQUENCE [LARGE SCALE GENOMIC DNA]</scope>
    <source>
        <strain evidence="1 2">Oil-RF-744-WCA-WT-10</strain>
    </source>
</reference>
<evidence type="ECO:0000313" key="2">
    <source>
        <dbReference type="Proteomes" id="UP000483362"/>
    </source>
</evidence>
<dbReference type="EMBL" id="VULT01000023">
    <property type="protein sequence ID" value="MSS18520.1"/>
    <property type="molecule type" value="Genomic_DNA"/>
</dbReference>
<keyword evidence="2" id="KW-1185">Reference proteome</keyword>
<proteinExistence type="predicted"/>
<dbReference type="AlphaFoldDB" id="A0A6L5XGA6"/>
<sequence>MKGDFNSFQEVIDILHSNDVRYVILRNYDNLLTSNMYMDGHGDVDILCENSLTIVNLLGARSYQDLSPKLFNDGTHYHISIKGKRVKLDLRHVGDGYYCTSWEKDMLKYRVLSPQGFYVMDETNMLYSLLYHALVQKKEINAEYRKNIISRLSQFNITLDQESNERKQFVAVLEKFMTAHGYFYSYPHDIYVPLNKKNINRSMIKSNIGLRYKHMKFDSRVKLIQFLVDIRHYICRSFH</sequence>